<evidence type="ECO:0000313" key="4">
    <source>
        <dbReference type="EMBL" id="ANU27371.1"/>
    </source>
</evidence>
<dbReference type="OrthoDB" id="142078at2"/>
<dbReference type="Proteomes" id="UP000053354">
    <property type="component" value="Chromosome"/>
</dbReference>
<gene>
    <name evidence="4" type="ORF">I858_010260</name>
</gene>
<organism evidence="4 5">
    <name type="scientific">Planococcus versutus</name>
    <dbReference type="NCBI Taxonomy" id="1302659"/>
    <lineage>
        <taxon>Bacteria</taxon>
        <taxon>Bacillati</taxon>
        <taxon>Bacillota</taxon>
        <taxon>Bacilli</taxon>
        <taxon>Bacillales</taxon>
        <taxon>Caryophanaceae</taxon>
        <taxon>Planococcus</taxon>
    </lineage>
</organism>
<evidence type="ECO:0000256" key="1">
    <source>
        <dbReference type="ARBA" id="ARBA00022741"/>
    </source>
</evidence>
<dbReference type="AlphaFoldDB" id="A0A1B1S2F7"/>
<keyword evidence="4" id="KW-0808">Transferase</keyword>
<keyword evidence="4" id="KW-0418">Kinase</keyword>
<dbReference type="PROSITE" id="PS50146">
    <property type="entry name" value="DAGK"/>
    <property type="match status" value="1"/>
</dbReference>
<keyword evidence="1" id="KW-0547">Nucleotide-binding</keyword>
<proteinExistence type="predicted"/>
<dbReference type="InterPro" id="IPR016064">
    <property type="entry name" value="NAD/diacylglycerol_kinase_sf"/>
</dbReference>
<dbReference type="InterPro" id="IPR004363">
    <property type="entry name" value="Methylgl_synth"/>
</dbReference>
<dbReference type="Gene3D" id="2.60.200.40">
    <property type="match status" value="1"/>
</dbReference>
<dbReference type="GO" id="GO:0008654">
    <property type="term" value="P:phospholipid biosynthetic process"/>
    <property type="evidence" value="ECO:0007669"/>
    <property type="project" value="InterPro"/>
</dbReference>
<name>A0A1B1S2F7_9BACL</name>
<dbReference type="GO" id="GO:0005524">
    <property type="term" value="F:ATP binding"/>
    <property type="evidence" value="ECO:0007669"/>
    <property type="project" value="UniProtKB-KW"/>
</dbReference>
<feature type="domain" description="DAGKc" evidence="3">
    <location>
        <begin position="2"/>
        <end position="133"/>
    </location>
</feature>
<reference evidence="4" key="1">
    <citation type="submission" date="2016-10" db="EMBL/GenBank/DDBJ databases">
        <authorList>
            <person name="See-Too W.S."/>
        </authorList>
    </citation>
    <scope>NUCLEOTIDE SEQUENCE</scope>
    <source>
        <strain evidence="4">L10.15</strain>
    </source>
</reference>
<dbReference type="InterPro" id="IPR001206">
    <property type="entry name" value="Diacylglycerol_kinase_cat_dom"/>
</dbReference>
<dbReference type="Pfam" id="PF00781">
    <property type="entry name" value="DAGK_cat"/>
    <property type="match status" value="1"/>
</dbReference>
<dbReference type="InterPro" id="IPR045540">
    <property type="entry name" value="YegS/DAGK_C"/>
</dbReference>
<dbReference type="GO" id="GO:0008929">
    <property type="term" value="F:methylglyoxal synthase activity"/>
    <property type="evidence" value="ECO:0007669"/>
    <property type="project" value="InterPro"/>
</dbReference>
<dbReference type="NCBIfam" id="TIGR00147">
    <property type="entry name" value="YegS/Rv2252/BmrU family lipid kinase"/>
    <property type="match status" value="1"/>
</dbReference>
<evidence type="ECO:0000259" key="3">
    <source>
        <dbReference type="PROSITE" id="PS50146"/>
    </source>
</evidence>
<dbReference type="GO" id="GO:0019242">
    <property type="term" value="P:methylglyoxal biosynthetic process"/>
    <property type="evidence" value="ECO:0007669"/>
    <property type="project" value="InterPro"/>
</dbReference>
<keyword evidence="2" id="KW-0067">ATP-binding</keyword>
<dbReference type="PANTHER" id="PTHR30492:SF0">
    <property type="entry name" value="METHYLGLYOXAL SYNTHASE"/>
    <property type="match status" value="1"/>
</dbReference>
<dbReference type="GO" id="GO:0005829">
    <property type="term" value="C:cytosol"/>
    <property type="evidence" value="ECO:0007669"/>
    <property type="project" value="TreeGrafter"/>
</dbReference>
<dbReference type="InterPro" id="IPR017438">
    <property type="entry name" value="ATP-NAD_kinase_N"/>
</dbReference>
<dbReference type="GO" id="GO:0016301">
    <property type="term" value="F:kinase activity"/>
    <property type="evidence" value="ECO:0007669"/>
    <property type="project" value="UniProtKB-KW"/>
</dbReference>
<dbReference type="SUPFAM" id="SSF111331">
    <property type="entry name" value="NAD kinase/diacylglycerol kinase-like"/>
    <property type="match status" value="1"/>
</dbReference>
<accession>A0A1B1S2F7</accession>
<dbReference type="RefSeq" id="WP_049693021.1">
    <property type="nucleotide sequence ID" value="NZ_CP016540.2"/>
</dbReference>
<dbReference type="SMART" id="SM00046">
    <property type="entry name" value="DAGKc"/>
    <property type="match status" value="1"/>
</dbReference>
<keyword evidence="5" id="KW-1185">Reference proteome</keyword>
<evidence type="ECO:0000313" key="5">
    <source>
        <dbReference type="Proteomes" id="UP000053354"/>
    </source>
</evidence>
<dbReference type="Gene3D" id="3.40.50.10330">
    <property type="entry name" value="Probable inorganic polyphosphate/atp-NAD kinase, domain 1"/>
    <property type="match status" value="1"/>
</dbReference>
<dbReference type="EMBL" id="CP016540">
    <property type="protein sequence ID" value="ANU27371.1"/>
    <property type="molecule type" value="Genomic_DNA"/>
</dbReference>
<dbReference type="PANTHER" id="PTHR30492">
    <property type="entry name" value="METHYLGLYOXAL SYNTHASE"/>
    <property type="match status" value="1"/>
</dbReference>
<protein>
    <submittedName>
        <fullName evidence="4">Diacylglycerol kinase</fullName>
    </submittedName>
</protein>
<evidence type="ECO:0000256" key="2">
    <source>
        <dbReference type="ARBA" id="ARBA00022840"/>
    </source>
</evidence>
<sequence length="303" mass="32686">MPKFNRSVLLYNGNAGASTVDAVLGLAVPHLAQASKSLEIIQTDSPEEFEAACQNAATHADILFIAGGDGTVHLAVRALSTISNPAPIAILPSGTANDFARTLNIPLELNLAALELIEGEIKEIDTGKINGGSFLNFAGIGLIADASSNIDPLLKERYGKISYFMSALQSLRQATPFSVQLKIDEISYVEEAVLVLVMNGKSIGTHTFPLATIDPADGLLDLFIIQTSSLAAIREWFSLSQPEIATEELEHVTHYQGKSISIRTSEPLDVDTDGEIYLKTPLEIEVQPHSLKMLVPKKKESFF</sequence>
<dbReference type="STRING" id="1302659.I858_010260"/>
<dbReference type="Pfam" id="PF19279">
    <property type="entry name" value="YegS_C"/>
    <property type="match status" value="1"/>
</dbReference>
<dbReference type="InterPro" id="IPR005218">
    <property type="entry name" value="Diacylglycerol/lipid_kinase"/>
</dbReference>
<dbReference type="KEGG" id="pll:I858_010260"/>